<reference evidence="2" key="1">
    <citation type="submission" date="2012-06" db="EMBL/GenBank/DDBJ databases">
        <title>The complete genome of Flexibacter litoralis DSM 6794.</title>
        <authorList>
            <person name="Lucas S."/>
            <person name="Copeland A."/>
            <person name="Lapidus A."/>
            <person name="Glavina del Rio T."/>
            <person name="Dalin E."/>
            <person name="Tice H."/>
            <person name="Bruce D."/>
            <person name="Goodwin L."/>
            <person name="Pitluck S."/>
            <person name="Peters L."/>
            <person name="Ovchinnikova G."/>
            <person name="Lu M."/>
            <person name="Kyrpides N."/>
            <person name="Mavromatis K."/>
            <person name="Ivanova N."/>
            <person name="Brettin T."/>
            <person name="Detter J.C."/>
            <person name="Han C."/>
            <person name="Larimer F."/>
            <person name="Land M."/>
            <person name="Hauser L."/>
            <person name="Markowitz V."/>
            <person name="Cheng J.-F."/>
            <person name="Hugenholtz P."/>
            <person name="Woyke T."/>
            <person name="Wu D."/>
            <person name="Spring S."/>
            <person name="Lang E."/>
            <person name="Kopitz M."/>
            <person name="Brambilla E."/>
            <person name="Klenk H.-P."/>
            <person name="Eisen J.A."/>
        </authorList>
    </citation>
    <scope>NUCLEOTIDE SEQUENCE [LARGE SCALE GENOMIC DNA]</scope>
    <source>
        <strain evidence="2">ATCC 23117 / DSM 6794 / NBRC 15988 / NCIMB 1366 / Sio-4</strain>
    </source>
</reference>
<keyword evidence="2" id="KW-1185">Reference proteome</keyword>
<dbReference type="KEGG" id="fli:Fleli_3858"/>
<evidence type="ECO:0000313" key="1">
    <source>
        <dbReference type="EMBL" id="AFM06163.1"/>
    </source>
</evidence>
<evidence type="ECO:0000313" key="2">
    <source>
        <dbReference type="Proteomes" id="UP000006054"/>
    </source>
</evidence>
<gene>
    <name evidence="1" type="ordered locus">Fleli_3858</name>
</gene>
<dbReference type="AlphaFoldDB" id="I4AQC8"/>
<accession>I4AQC8</accession>
<proteinExistence type="predicted"/>
<dbReference type="Proteomes" id="UP000006054">
    <property type="component" value="Chromosome"/>
</dbReference>
<protein>
    <submittedName>
        <fullName evidence="1">Uncharacterized protein</fullName>
    </submittedName>
</protein>
<dbReference type="RefSeq" id="WP_014799586.1">
    <property type="nucleotide sequence ID" value="NC_018018.1"/>
</dbReference>
<name>I4AQC8_BERLS</name>
<sequence length="139" mass="15863">MVENQEAQKAINSKADRNSSFDTIKAQQIWKQFFKSSSSGFAGSLINAKIRVEKSPIIKVELLNNIALRSEFSTIRIALNPYLANNLDNDFIKIEIIDQHIKKQVAIKTLSEQEKLDALVKEFPLINEAMRRFGLKLEN</sequence>
<dbReference type="STRING" id="880071.Fleli_3858"/>
<organism evidence="1 2">
    <name type="scientific">Bernardetia litoralis (strain ATCC 23117 / DSM 6794 / NBRC 15988 / NCIMB 1366 / Fx l1 / Sio-4)</name>
    <name type="common">Flexibacter litoralis</name>
    <dbReference type="NCBI Taxonomy" id="880071"/>
    <lineage>
        <taxon>Bacteria</taxon>
        <taxon>Pseudomonadati</taxon>
        <taxon>Bacteroidota</taxon>
        <taxon>Cytophagia</taxon>
        <taxon>Cytophagales</taxon>
        <taxon>Bernardetiaceae</taxon>
        <taxon>Bernardetia</taxon>
    </lineage>
</organism>
<dbReference type="EMBL" id="CP003345">
    <property type="protein sequence ID" value="AFM06163.1"/>
    <property type="molecule type" value="Genomic_DNA"/>
</dbReference>
<dbReference type="HOGENOM" id="CLU_1842175_0_0_10"/>